<gene>
    <name evidence="10" type="primary">rnfB</name>
    <name evidence="13" type="ORF">DND132_2868</name>
</gene>
<feature type="binding site" evidence="10">
    <location>
        <position position="168"/>
    </location>
    <ligand>
        <name>[4Fe-4S] cluster</name>
        <dbReference type="ChEBI" id="CHEBI:49883"/>
        <label>3</label>
    </ligand>
</feature>
<feature type="binding site" evidence="10">
    <location>
        <position position="72"/>
    </location>
    <ligand>
        <name>[4Fe-4S] cluster</name>
        <dbReference type="ChEBI" id="CHEBI:49883"/>
        <label>1</label>
    </ligand>
</feature>
<evidence type="ECO:0000256" key="7">
    <source>
        <dbReference type="ARBA" id="ARBA00023004"/>
    </source>
</evidence>
<dbReference type="OrthoDB" id="9803192at2"/>
<dbReference type="GO" id="GO:0051539">
    <property type="term" value="F:4 iron, 4 sulfur cluster binding"/>
    <property type="evidence" value="ECO:0007669"/>
    <property type="project" value="UniProtKB-UniRule"/>
</dbReference>
<keyword evidence="10" id="KW-1003">Cell membrane</keyword>
<evidence type="ECO:0000256" key="1">
    <source>
        <dbReference type="ARBA" id="ARBA00022448"/>
    </source>
</evidence>
<name>F0JJH2_9BACT</name>
<feature type="binding site" evidence="10">
    <location>
        <position position="134"/>
    </location>
    <ligand>
        <name>[4Fe-4S] cluster</name>
        <dbReference type="ChEBI" id="CHEBI:49883"/>
        <label>2</label>
    </ligand>
</feature>
<dbReference type="PANTHER" id="PTHR42783">
    <property type="entry name" value="GLUTAMATE SYNTHASE [NADPH] SMALL CHAIN"/>
    <property type="match status" value="1"/>
</dbReference>
<dbReference type="InterPro" id="IPR036188">
    <property type="entry name" value="FAD/NAD-bd_sf"/>
</dbReference>
<feature type="binding site" evidence="10">
    <location>
        <position position="47"/>
    </location>
    <ligand>
        <name>[4Fe-4S] cluster</name>
        <dbReference type="ChEBI" id="CHEBI:49883"/>
        <label>1</label>
    </ligand>
</feature>
<feature type="domain" description="4Fe-4S ferredoxin-type" evidence="11">
    <location>
        <begin position="159"/>
        <end position="188"/>
    </location>
</feature>
<dbReference type="SUPFAM" id="SSF54862">
    <property type="entry name" value="4Fe-4S ferredoxins"/>
    <property type="match status" value="1"/>
</dbReference>
<dbReference type="InterPro" id="IPR017896">
    <property type="entry name" value="4Fe4S_Fe-S-bd"/>
</dbReference>
<dbReference type="GO" id="GO:0022900">
    <property type="term" value="P:electron transport chain"/>
    <property type="evidence" value="ECO:0007669"/>
    <property type="project" value="UniProtKB-UniRule"/>
</dbReference>
<comment type="subunit">
    <text evidence="10">The complex is composed of six subunits: RnfA, RnfB, RnfC, RnfD, RnfE and RnfG.</text>
</comment>
<dbReference type="InterPro" id="IPR009051">
    <property type="entry name" value="Helical_ferredxn"/>
</dbReference>
<keyword evidence="9 10" id="KW-0472">Membrane</keyword>
<dbReference type="Pfam" id="PF04060">
    <property type="entry name" value="FeS"/>
    <property type="match status" value="1"/>
</dbReference>
<evidence type="ECO:0000256" key="4">
    <source>
        <dbReference type="ARBA" id="ARBA00022737"/>
    </source>
</evidence>
<dbReference type="GO" id="GO:0016491">
    <property type="term" value="F:oxidoreductase activity"/>
    <property type="evidence" value="ECO:0007669"/>
    <property type="project" value="InterPro"/>
</dbReference>
<dbReference type="Pfam" id="PF14691">
    <property type="entry name" value="Fer4_20"/>
    <property type="match status" value="1"/>
</dbReference>
<keyword evidence="4 10" id="KW-0677">Repeat</keyword>
<dbReference type="Proteomes" id="UP000007845">
    <property type="component" value="Chromosome"/>
</dbReference>
<dbReference type="eggNOG" id="COG0493">
    <property type="taxonomic scope" value="Bacteria"/>
</dbReference>
<keyword evidence="1 10" id="KW-0813">Transport</keyword>
<dbReference type="KEGG" id="ddn:DND132_2868"/>
<dbReference type="InterPro" id="IPR023753">
    <property type="entry name" value="FAD/NAD-binding_dom"/>
</dbReference>
<dbReference type="PRINTS" id="PR00419">
    <property type="entry name" value="ADXRDTASE"/>
</dbReference>
<comment type="caution">
    <text evidence="10">Lacks conserved residue(s) required for the propagation of feature annotation.</text>
</comment>
<dbReference type="AlphaFoldDB" id="F0JJH2"/>
<dbReference type="PROSITE" id="PS00198">
    <property type="entry name" value="4FE4S_FER_1"/>
    <property type="match status" value="1"/>
</dbReference>
<dbReference type="EMBL" id="CP003220">
    <property type="protein sequence ID" value="EGB16071.1"/>
    <property type="molecule type" value="Genomic_DNA"/>
</dbReference>
<accession>F0JJH2</accession>
<feature type="binding site" evidence="10">
    <location>
        <position position="144"/>
    </location>
    <ligand>
        <name>[4Fe-4S] cluster</name>
        <dbReference type="ChEBI" id="CHEBI:49883"/>
        <label>2</label>
    </ligand>
</feature>
<evidence type="ECO:0000256" key="9">
    <source>
        <dbReference type="ARBA" id="ARBA00023136"/>
    </source>
</evidence>
<dbReference type="InterPro" id="IPR017900">
    <property type="entry name" value="4Fe4S_Fe_S_CS"/>
</dbReference>
<keyword evidence="14" id="KW-1185">Reference proteome</keyword>
<evidence type="ECO:0000256" key="3">
    <source>
        <dbReference type="ARBA" id="ARBA00022723"/>
    </source>
</evidence>
<feature type="domain" description="4Fe-4S ferredoxin-type" evidence="11">
    <location>
        <begin position="129"/>
        <end position="158"/>
    </location>
</feature>
<proteinExistence type="inferred from homology"/>
<keyword evidence="5 10" id="KW-1278">Translocase</keyword>
<evidence type="ECO:0000256" key="6">
    <source>
        <dbReference type="ARBA" id="ARBA00022982"/>
    </source>
</evidence>
<feature type="domain" description="4Fe-4S" evidence="12">
    <location>
        <begin position="30"/>
        <end position="89"/>
    </location>
</feature>
<feature type="binding site" evidence="10">
    <location>
        <position position="178"/>
    </location>
    <ligand>
        <name>[4Fe-4S] cluster</name>
        <dbReference type="ChEBI" id="CHEBI:49883"/>
        <label>2</label>
    </ligand>
</feature>
<dbReference type="SMR" id="F0JJH2"/>
<evidence type="ECO:0000256" key="10">
    <source>
        <dbReference type="HAMAP-Rule" id="MF_00463"/>
    </source>
</evidence>
<keyword evidence="8 10" id="KW-0411">Iron-sulfur</keyword>
<reference evidence="13 14" key="1">
    <citation type="journal article" date="2011" name="J. Bacteriol.">
        <title>Genome sequence of the mercury-methylating strain Desulfovibrio desulfuricans ND132.</title>
        <authorList>
            <person name="Brown S.D."/>
            <person name="Gilmour C.C."/>
            <person name="Kucken A.M."/>
            <person name="Wall J.D."/>
            <person name="Elias D.A."/>
            <person name="Brandt C.C."/>
            <person name="Podar M."/>
            <person name="Chertkov O."/>
            <person name="Held B."/>
            <person name="Bruce D.C."/>
            <person name="Detter J.C."/>
            <person name="Tapia R."/>
            <person name="Han C.S."/>
            <person name="Goodwin L.A."/>
            <person name="Cheng J.F."/>
            <person name="Pitluck S."/>
            <person name="Woyke T."/>
            <person name="Mikhailova N."/>
            <person name="Ivanova N.N."/>
            <person name="Han J."/>
            <person name="Lucas S."/>
            <person name="Lapidus A.L."/>
            <person name="Land M.L."/>
            <person name="Hauser L.J."/>
            <person name="Palumbo A.V."/>
        </authorList>
    </citation>
    <scope>NUCLEOTIDE SEQUENCE [LARGE SCALE GENOMIC DNA]</scope>
    <source>
        <strain evidence="13 14">ND132</strain>
    </source>
</reference>
<dbReference type="PROSITE" id="PS51379">
    <property type="entry name" value="4FE4S_FER_2"/>
    <property type="match status" value="2"/>
</dbReference>
<dbReference type="GO" id="GO:0009055">
    <property type="term" value="F:electron transfer activity"/>
    <property type="evidence" value="ECO:0007669"/>
    <property type="project" value="InterPro"/>
</dbReference>
<feature type="binding site" evidence="10">
    <location>
        <position position="148"/>
    </location>
    <ligand>
        <name>[4Fe-4S] cluster</name>
        <dbReference type="ChEBI" id="CHEBI:49883"/>
        <label>3</label>
    </ligand>
</feature>
<dbReference type="InterPro" id="IPR010207">
    <property type="entry name" value="Elect_transpt_cplx_RnfB/RsxB"/>
</dbReference>
<evidence type="ECO:0000256" key="2">
    <source>
        <dbReference type="ARBA" id="ARBA00022485"/>
    </source>
</evidence>
<dbReference type="GO" id="GO:0046872">
    <property type="term" value="F:metal ion binding"/>
    <property type="evidence" value="ECO:0007669"/>
    <property type="project" value="UniProtKB-KW"/>
</dbReference>
<keyword evidence="2 10" id="KW-0004">4Fe-4S</keyword>
<feature type="binding site" evidence="10">
    <location>
        <position position="55"/>
    </location>
    <ligand>
        <name>[4Fe-4S] cluster</name>
        <dbReference type="ChEBI" id="CHEBI:49883"/>
        <label>1</label>
    </ligand>
</feature>
<dbReference type="SUPFAM" id="SSF51971">
    <property type="entry name" value="Nucleotide-binding domain"/>
    <property type="match status" value="1"/>
</dbReference>
<dbReference type="eggNOG" id="COG2878">
    <property type="taxonomic scope" value="Bacteria"/>
</dbReference>
<dbReference type="GO" id="GO:0005886">
    <property type="term" value="C:plasma membrane"/>
    <property type="evidence" value="ECO:0007669"/>
    <property type="project" value="UniProtKB-SubCell"/>
</dbReference>
<sequence length="704" mass="75428">MILTSGLTLFGIGLLAAAILGIASKLLFVKEDPRIALIEDNLPGANCGGCGFPGCSGAAAAIVAGKAPASACIVADSEAIAVIAALMGQEVVEREPELAVRDCTGGLRAEDAFHYEGALDCRAAHLLYGGSKSCPEGCLGLGSCVRACPFDAIHMGPEGLPVIDPNRCKACGNCVDACPRGVIAVSGMSARLLHLNQTTDCLAPCRQKCPAQINIPRYIEQIKAGDYDGAVMTIKERNPLPVTCGRVCPRPCETVCRRQHVDAPVGINMLKRFVADRELRSGVHLPVPCARDTGKRVAVIGGGPAGLSCAYFLRRLGHHPTIFDAMPKLGGQTRYGIPEYRLPKADLDWEIQGILDLGIDTRMNTRFGRDFTLESLKAEGFDATFIGIGAWRASGMYAEGEDLDGVMGGIEFLTAHALGQKPETGSKVIVVGGGNTAIDAARTCVRLGADVTLMYRRTRNEMPAAEEEIDGAEEEGVKFTFLAAPARVIGDENGRATHLEYYEMELGEPDASGRRRPIKKEGSEQRMEATLIIPAIGQKPDLACLYEDNPEGTCALETTKWQTIAADPDTFETAIPGVFTAGDVYTGPDLVISAIGDGRKAARSIHYHLTQAAIPVPETTQKGMIPYTLFKEIDHVERKQRAVLPLLCHGDDRTCTFSEVEGPLDEPQALTEADRCLRCGLVCYDRDEPFLAEESPVEETQAGN</sequence>
<feature type="region of interest" description="Hydrophobic" evidence="10">
    <location>
        <begin position="1"/>
        <end position="24"/>
    </location>
</feature>
<dbReference type="Gene3D" id="1.10.15.40">
    <property type="entry name" value="Electron transport complex subunit B, putative Fe-S cluster"/>
    <property type="match status" value="1"/>
</dbReference>
<dbReference type="InterPro" id="IPR028261">
    <property type="entry name" value="DPD_II"/>
</dbReference>
<protein>
    <recommendedName>
        <fullName evidence="10">Ion-translocating oxidoreductase complex subunit B</fullName>
        <ecNumber evidence="10">7.-.-.-</ecNumber>
    </recommendedName>
    <alternativeName>
        <fullName evidence="10">Rnf electron transport complex subunit B</fullName>
    </alternativeName>
</protein>
<evidence type="ECO:0000256" key="5">
    <source>
        <dbReference type="ARBA" id="ARBA00022967"/>
    </source>
</evidence>
<dbReference type="STRING" id="641491.DND132_2868"/>
<keyword evidence="6 10" id="KW-0249">Electron transport</keyword>
<organism evidence="13 14">
    <name type="scientific">Pseudodesulfovibrio mercurii</name>
    <dbReference type="NCBI Taxonomy" id="641491"/>
    <lineage>
        <taxon>Bacteria</taxon>
        <taxon>Pseudomonadati</taxon>
        <taxon>Thermodesulfobacteriota</taxon>
        <taxon>Desulfovibrionia</taxon>
        <taxon>Desulfovibrionales</taxon>
        <taxon>Desulfovibrionaceae</taxon>
    </lineage>
</organism>
<dbReference type="PANTHER" id="PTHR42783:SF3">
    <property type="entry name" value="GLUTAMATE SYNTHASE [NADPH] SMALL CHAIN-RELATED"/>
    <property type="match status" value="1"/>
</dbReference>
<dbReference type="PROSITE" id="PS51656">
    <property type="entry name" value="4FE4S"/>
    <property type="match status" value="1"/>
</dbReference>
<evidence type="ECO:0000256" key="8">
    <source>
        <dbReference type="ARBA" id="ARBA00023014"/>
    </source>
</evidence>
<dbReference type="Pfam" id="PF07992">
    <property type="entry name" value="Pyr_redox_2"/>
    <property type="match status" value="1"/>
</dbReference>
<comment type="subcellular location">
    <subcellularLocation>
        <location evidence="10">Cell membrane</location>
    </subcellularLocation>
</comment>
<feature type="binding site" evidence="10">
    <location>
        <position position="171"/>
    </location>
    <ligand>
        <name>[4Fe-4S] cluster</name>
        <dbReference type="ChEBI" id="CHEBI:49883"/>
        <label>3</label>
    </ligand>
</feature>
<feature type="binding site" evidence="10">
    <location>
        <position position="174"/>
    </location>
    <ligand>
        <name>[4Fe-4S] cluster</name>
        <dbReference type="ChEBI" id="CHEBI:49883"/>
        <label>3</label>
    </ligand>
</feature>
<comment type="cofactor">
    <cofactor evidence="10">
        <name>[4Fe-4S] cluster</name>
        <dbReference type="ChEBI" id="CHEBI:49883"/>
    </cofactor>
    <text evidence="10">Binds 3 [4Fe-4S] clusters.</text>
</comment>
<feature type="binding site" evidence="10">
    <location>
        <position position="138"/>
    </location>
    <ligand>
        <name>[4Fe-4S] cluster</name>
        <dbReference type="ChEBI" id="CHEBI:49883"/>
        <label>2</label>
    </ligand>
</feature>
<dbReference type="EC" id="7.-.-.-" evidence="10"/>
<dbReference type="HAMAP" id="MF_00463">
    <property type="entry name" value="RsxB_RnfB"/>
    <property type="match status" value="1"/>
</dbReference>
<dbReference type="InterPro" id="IPR007202">
    <property type="entry name" value="4Fe-4S_dom"/>
</dbReference>
<comment type="function">
    <text evidence="10">Part of a membrane-bound complex that couples electron transfer with translocation of ions across the membrane.</text>
</comment>
<dbReference type="SUPFAM" id="SSF46548">
    <property type="entry name" value="alpha-helical ferredoxin"/>
    <property type="match status" value="1"/>
</dbReference>
<comment type="similarity">
    <text evidence="10">Belongs to the 4Fe4S bacterial-type ferredoxin family. RnfB subfamily.</text>
</comment>
<feature type="binding site" evidence="10">
    <location>
        <position position="50"/>
    </location>
    <ligand>
        <name>[4Fe-4S] cluster</name>
        <dbReference type="ChEBI" id="CHEBI:49883"/>
        <label>1</label>
    </ligand>
</feature>
<evidence type="ECO:0000313" key="13">
    <source>
        <dbReference type="EMBL" id="EGB16071.1"/>
    </source>
</evidence>
<evidence type="ECO:0000259" key="11">
    <source>
        <dbReference type="PROSITE" id="PS51379"/>
    </source>
</evidence>
<keyword evidence="7 10" id="KW-0408">Iron</keyword>
<dbReference type="Pfam" id="PF12838">
    <property type="entry name" value="Fer4_7"/>
    <property type="match status" value="1"/>
</dbReference>
<keyword evidence="3 10" id="KW-0479">Metal-binding</keyword>
<dbReference type="Gene3D" id="3.50.50.60">
    <property type="entry name" value="FAD/NAD(P)-binding domain"/>
    <property type="match status" value="2"/>
</dbReference>
<evidence type="ECO:0000259" key="12">
    <source>
        <dbReference type="PROSITE" id="PS51656"/>
    </source>
</evidence>
<dbReference type="Gene3D" id="1.10.1060.10">
    <property type="entry name" value="Alpha-helical ferredoxin"/>
    <property type="match status" value="1"/>
</dbReference>
<evidence type="ECO:0000313" key="14">
    <source>
        <dbReference type="Proteomes" id="UP000007845"/>
    </source>
</evidence>
<dbReference type="HOGENOM" id="CLU_000422_3_4_7"/>
<dbReference type="RefSeq" id="WP_014323495.1">
    <property type="nucleotide sequence ID" value="NC_016803.1"/>
</dbReference>